<proteinExistence type="predicted"/>
<dbReference type="AlphaFoldDB" id="A0A1X7A6T2"/>
<dbReference type="Proteomes" id="UP000193570">
    <property type="component" value="Unassembled WGS sequence"/>
</dbReference>
<dbReference type="EMBL" id="FWFK01000008">
    <property type="protein sequence ID" value="SLN72023.1"/>
    <property type="molecule type" value="Genomic_DNA"/>
</dbReference>
<feature type="domain" description="Antitoxin SocA-like Panacea" evidence="1">
    <location>
        <begin position="41"/>
        <end position="149"/>
    </location>
</feature>
<name>A0A1X7A6T2_9RHOB</name>
<gene>
    <name evidence="2" type="ORF">ROJ8625_03776</name>
</gene>
<accession>A0A1X7A6T2</accession>
<keyword evidence="3" id="KW-1185">Reference proteome</keyword>
<dbReference type="Pfam" id="PF13274">
    <property type="entry name" value="SocA_Panacea"/>
    <property type="match status" value="1"/>
</dbReference>
<sequence length="187" mass="21903">MVRGMLHETFDVPRGTQRFRELILYICMECQSDHWFGAVKLNKILYHSDFRAFERFGVPLTGVRYFRLPKGPAPKMLVPVRDELVREGALRVEKRQVGPDHRQDRPIALREPVVDLFTADELYLVDEVIRELWSQTAAEVSDASHDIRWRALRHKDHMPYELVHLSGDPLSDAEQTRTQELARELGW</sequence>
<protein>
    <recommendedName>
        <fullName evidence="1">Antitoxin SocA-like Panacea domain-containing protein</fullName>
    </recommendedName>
</protein>
<evidence type="ECO:0000313" key="2">
    <source>
        <dbReference type="EMBL" id="SLN72023.1"/>
    </source>
</evidence>
<dbReference type="InterPro" id="IPR025272">
    <property type="entry name" value="SocA_Panacea"/>
</dbReference>
<reference evidence="2 3" key="1">
    <citation type="submission" date="2017-03" db="EMBL/GenBank/DDBJ databases">
        <authorList>
            <person name="Afonso C.L."/>
            <person name="Miller P.J."/>
            <person name="Scott M.A."/>
            <person name="Spackman E."/>
            <person name="Goraichik I."/>
            <person name="Dimitrov K.M."/>
            <person name="Suarez D.L."/>
            <person name="Swayne D.E."/>
        </authorList>
    </citation>
    <scope>NUCLEOTIDE SEQUENCE [LARGE SCALE GENOMIC DNA]</scope>
    <source>
        <strain evidence="2 3">CECT 8625</strain>
    </source>
</reference>
<evidence type="ECO:0000313" key="3">
    <source>
        <dbReference type="Proteomes" id="UP000193570"/>
    </source>
</evidence>
<evidence type="ECO:0000259" key="1">
    <source>
        <dbReference type="Pfam" id="PF13274"/>
    </source>
</evidence>
<organism evidence="2 3">
    <name type="scientific">Roseivivax jejudonensis</name>
    <dbReference type="NCBI Taxonomy" id="1529041"/>
    <lineage>
        <taxon>Bacteria</taxon>
        <taxon>Pseudomonadati</taxon>
        <taxon>Pseudomonadota</taxon>
        <taxon>Alphaproteobacteria</taxon>
        <taxon>Rhodobacterales</taxon>
        <taxon>Roseobacteraceae</taxon>
        <taxon>Roseivivax</taxon>
    </lineage>
</organism>